<dbReference type="Pfam" id="PF08809">
    <property type="entry name" value="DUF1799"/>
    <property type="match status" value="1"/>
</dbReference>
<dbReference type="InterPro" id="IPR014915">
    <property type="entry name" value="Phage_TLS_TfmB"/>
</dbReference>
<proteinExistence type="predicted"/>
<dbReference type="Proteomes" id="UP000198982">
    <property type="component" value="Unassembled WGS sequence"/>
</dbReference>
<dbReference type="AlphaFoldDB" id="A0A1H4MAE6"/>
<reference evidence="2" key="1">
    <citation type="submission" date="2016-10" db="EMBL/GenBank/DDBJ databases">
        <authorList>
            <person name="Varghese N."/>
            <person name="Submissions S."/>
        </authorList>
    </citation>
    <scope>NUCLEOTIDE SEQUENCE [LARGE SCALE GENOMIC DNA]</scope>
    <source>
        <strain evidence="2">DSM 9751</strain>
    </source>
</reference>
<accession>A0A1H4MAE6</accession>
<evidence type="ECO:0008006" key="3">
    <source>
        <dbReference type="Google" id="ProtNLM"/>
    </source>
</evidence>
<keyword evidence="2" id="KW-1185">Reference proteome</keyword>
<evidence type="ECO:0000313" key="1">
    <source>
        <dbReference type="EMBL" id="SEB79923.1"/>
    </source>
</evidence>
<dbReference type="EMBL" id="FNTJ01000001">
    <property type="protein sequence ID" value="SEB79923.1"/>
    <property type="molecule type" value="Genomic_DNA"/>
</dbReference>
<gene>
    <name evidence="1" type="ORF">SAMN05216178_2301</name>
</gene>
<organism evidence="1 2">
    <name type="scientific">Pseudomonas saponiphila</name>
    <dbReference type="NCBI Taxonomy" id="556534"/>
    <lineage>
        <taxon>Bacteria</taxon>
        <taxon>Pseudomonadati</taxon>
        <taxon>Pseudomonadota</taxon>
        <taxon>Gammaproteobacteria</taxon>
        <taxon>Pseudomonadales</taxon>
        <taxon>Pseudomonadaceae</taxon>
        <taxon>Pseudomonas</taxon>
    </lineage>
</organism>
<sequence>MAEELKVFGFRVGDLTGDCEVWPDNWPAFTVFEAMGTQWRVGACGATGLDYGVLPSVIRMCGVPASSRQSIFSDIRQMEAEVLAVMAEQRDNK</sequence>
<name>A0A1H4MAE6_9PSED</name>
<evidence type="ECO:0000313" key="2">
    <source>
        <dbReference type="Proteomes" id="UP000198982"/>
    </source>
</evidence>
<protein>
    <recommendedName>
        <fullName evidence="3">DUF1799 domain-containing protein</fullName>
    </recommendedName>
</protein>